<evidence type="ECO:0000313" key="2">
    <source>
        <dbReference type="EMBL" id="ADP17581.1"/>
    </source>
</evidence>
<organism evidence="2 3">
    <name type="scientific">Achromobacter xylosoxidans (strain A8)</name>
    <dbReference type="NCBI Taxonomy" id="762376"/>
    <lineage>
        <taxon>Bacteria</taxon>
        <taxon>Pseudomonadati</taxon>
        <taxon>Pseudomonadota</taxon>
        <taxon>Betaproteobacteria</taxon>
        <taxon>Burkholderiales</taxon>
        <taxon>Alcaligenaceae</taxon>
        <taxon>Achromobacter</taxon>
    </lineage>
</organism>
<keyword evidence="1" id="KW-1133">Transmembrane helix</keyword>
<evidence type="ECO:0000256" key="1">
    <source>
        <dbReference type="SAM" id="Phobius"/>
    </source>
</evidence>
<dbReference type="Proteomes" id="UP000006876">
    <property type="component" value="Chromosome"/>
</dbReference>
<keyword evidence="1" id="KW-0472">Membrane</keyword>
<dbReference type="STRING" id="762376.AXYL_04262"/>
<dbReference type="OrthoDB" id="9104095at2"/>
<dbReference type="HOGENOM" id="CLU_2730670_0_0_4"/>
<dbReference type="KEGG" id="axy:AXYL_04262"/>
<evidence type="ECO:0000313" key="3">
    <source>
        <dbReference type="Proteomes" id="UP000006876"/>
    </source>
</evidence>
<protein>
    <submittedName>
        <fullName evidence="2">Putative membrane protein 55</fullName>
    </submittedName>
</protein>
<dbReference type="AlphaFoldDB" id="E3HWA1"/>
<feature type="transmembrane region" description="Helical" evidence="1">
    <location>
        <begin position="16"/>
        <end position="33"/>
    </location>
</feature>
<feature type="transmembrane region" description="Helical" evidence="1">
    <location>
        <begin position="39"/>
        <end position="62"/>
    </location>
</feature>
<sequence>MSFYGVIIAEGNFKRWFRGLLIWVGVVLALLGLRFDIYFLALIGVVVGGVGMYAAKAAMVNVKPFREKGKY</sequence>
<dbReference type="RefSeq" id="WP_013394889.1">
    <property type="nucleotide sequence ID" value="NC_014640.1"/>
</dbReference>
<proteinExistence type="predicted"/>
<accession>E3HWA1</accession>
<dbReference type="EMBL" id="CP002287">
    <property type="protein sequence ID" value="ADP17581.1"/>
    <property type="molecule type" value="Genomic_DNA"/>
</dbReference>
<name>E3HWA1_ACHXA</name>
<reference evidence="2 3" key="1">
    <citation type="journal article" date="2011" name="J. Bacteriol.">
        <title>Complete genome sequence of the haloaromatic acid-degrading bacterium Achromobacter xylosoxidans A8.</title>
        <authorList>
            <person name="Strnad H."/>
            <person name="Ridl J."/>
            <person name="Paces J."/>
            <person name="Kolar M."/>
            <person name="Vlcek C."/>
            <person name="Paces V."/>
        </authorList>
    </citation>
    <scope>NUCLEOTIDE SEQUENCE [LARGE SCALE GENOMIC DNA]</scope>
    <source>
        <strain evidence="2 3">A8</strain>
    </source>
</reference>
<gene>
    <name evidence="2" type="ordered locus">AXYL_04262</name>
</gene>
<keyword evidence="1" id="KW-0812">Transmembrane</keyword>